<evidence type="ECO:0000313" key="1">
    <source>
        <dbReference type="EMBL" id="TPQ15632.1"/>
    </source>
</evidence>
<name>A0A505D0G1_9ACTN</name>
<dbReference type="InterPro" id="IPR023393">
    <property type="entry name" value="START-like_dom_sf"/>
</dbReference>
<organism evidence="1 2">
    <name type="scientific">Streptomyces sporangiiformans</name>
    <dbReference type="NCBI Taxonomy" id="2315329"/>
    <lineage>
        <taxon>Bacteria</taxon>
        <taxon>Bacillati</taxon>
        <taxon>Actinomycetota</taxon>
        <taxon>Actinomycetes</taxon>
        <taxon>Kitasatosporales</taxon>
        <taxon>Streptomycetaceae</taxon>
        <taxon>Streptomyces</taxon>
    </lineage>
</organism>
<reference evidence="1 2" key="1">
    <citation type="submission" date="2019-06" db="EMBL/GenBank/DDBJ databases">
        <title>Streptomyces sporangiiformans sp. nov., a novel actinomycete isolated from soil in Mount Song.</title>
        <authorList>
            <person name="Han L."/>
        </authorList>
    </citation>
    <scope>NUCLEOTIDE SEQUENCE [LARGE SCALE GENOMIC DNA]</scope>
    <source>
        <strain evidence="1 2">NEAU-SSA 1</strain>
    </source>
</reference>
<sequence>MAAVTEVTERAVLAVPLRRVWEVTSATDRYAEWVHGVLEVTAHHGTAEVGRTYSECNRTVGPLTTRSTWTVREIDPLRRRVDSGTGFEPMHGMTNIFEFRRLTFDDGTEGTEMTYSVRYRPGLGIVGRTIDKLQQPGLRKAFQTSMRNLEDLIVAEGDVAADDDSGATTP</sequence>
<gene>
    <name evidence="1" type="ORF">FGD71_045890</name>
</gene>
<accession>A0A505D0G1</accession>
<dbReference type="Gene3D" id="3.30.530.20">
    <property type="match status" value="1"/>
</dbReference>
<dbReference type="CDD" id="cd07812">
    <property type="entry name" value="SRPBCC"/>
    <property type="match status" value="1"/>
</dbReference>
<proteinExistence type="predicted"/>
<dbReference type="AlphaFoldDB" id="A0A505D0G1"/>
<dbReference type="InterPro" id="IPR019587">
    <property type="entry name" value="Polyketide_cyclase/dehydratase"/>
</dbReference>
<comment type="caution">
    <text evidence="1">The sequence shown here is derived from an EMBL/GenBank/DDBJ whole genome shotgun (WGS) entry which is preliminary data.</text>
</comment>
<protein>
    <submittedName>
        <fullName evidence="1">SRPBCC family protein</fullName>
    </submittedName>
</protein>
<keyword evidence="2" id="KW-1185">Reference proteome</keyword>
<evidence type="ECO:0000313" key="2">
    <source>
        <dbReference type="Proteomes" id="UP000317378"/>
    </source>
</evidence>
<dbReference type="Pfam" id="PF10604">
    <property type="entry name" value="Polyketide_cyc2"/>
    <property type="match status" value="1"/>
</dbReference>
<dbReference type="SUPFAM" id="SSF55961">
    <property type="entry name" value="Bet v1-like"/>
    <property type="match status" value="1"/>
</dbReference>
<dbReference type="EMBL" id="VCHX02000350">
    <property type="protein sequence ID" value="TPQ15632.1"/>
    <property type="molecule type" value="Genomic_DNA"/>
</dbReference>
<dbReference type="Proteomes" id="UP000317378">
    <property type="component" value="Unassembled WGS sequence"/>
</dbReference>
<dbReference type="RefSeq" id="WP_119106564.1">
    <property type="nucleotide sequence ID" value="NZ_QXMJ01000350.1"/>
</dbReference>
<dbReference type="OrthoDB" id="4483486at2"/>